<dbReference type="Gene3D" id="2.60.40.770">
    <property type="match status" value="1"/>
</dbReference>
<dbReference type="Pfam" id="PF02221">
    <property type="entry name" value="E1_DerP2_DerF2"/>
    <property type="match status" value="1"/>
</dbReference>
<dbReference type="InterPro" id="IPR014756">
    <property type="entry name" value="Ig_E-set"/>
</dbReference>
<name>A0A9N8ZCR6_FUNMO</name>
<proteinExistence type="predicted"/>
<evidence type="ECO:0000259" key="2">
    <source>
        <dbReference type="Pfam" id="PF02221"/>
    </source>
</evidence>
<evidence type="ECO:0000313" key="3">
    <source>
        <dbReference type="EMBL" id="CAG8480859.1"/>
    </source>
</evidence>
<dbReference type="SUPFAM" id="SSF81296">
    <property type="entry name" value="E set domains"/>
    <property type="match status" value="1"/>
</dbReference>
<feature type="domain" description="MD-2-related lipid-recognition" evidence="2">
    <location>
        <begin position="14"/>
        <end position="135"/>
    </location>
</feature>
<sequence length="136" mass="14613">MVNAFPHNLLKRAIKFNQCAPPDGSIIPPTKLKVTLSPEVPVAGQMNKVTISGKFTEDITENTELVVAFIDSNRDPIDEPTKLPACTGSGCSIKVGEQYTQTVEIQTPDSIPHSTDMFIVIGNSKTDVIGCANAEL</sequence>
<dbReference type="InterPro" id="IPR003172">
    <property type="entry name" value="ML_dom"/>
</dbReference>
<dbReference type="AlphaFoldDB" id="A0A9N8ZCR6"/>
<reference evidence="3" key="1">
    <citation type="submission" date="2021-06" db="EMBL/GenBank/DDBJ databases">
        <authorList>
            <person name="Kallberg Y."/>
            <person name="Tangrot J."/>
            <person name="Rosling A."/>
        </authorList>
    </citation>
    <scope>NUCLEOTIDE SEQUENCE</scope>
    <source>
        <strain evidence="3">87-6 pot B 2015</strain>
    </source>
</reference>
<accession>A0A9N8ZCR6</accession>
<gene>
    <name evidence="3" type="ORF">FMOSSE_LOCUS3015</name>
</gene>
<keyword evidence="4" id="KW-1185">Reference proteome</keyword>
<evidence type="ECO:0000256" key="1">
    <source>
        <dbReference type="ARBA" id="ARBA00016056"/>
    </source>
</evidence>
<dbReference type="EMBL" id="CAJVPP010000420">
    <property type="protein sequence ID" value="CAG8480859.1"/>
    <property type="molecule type" value="Genomic_DNA"/>
</dbReference>
<protein>
    <recommendedName>
        <fullName evidence="1">Phosphatidylglycerol/phosphatidylinositol transfer protein</fullName>
    </recommendedName>
</protein>
<comment type="caution">
    <text evidence="3">The sequence shown here is derived from an EMBL/GenBank/DDBJ whole genome shotgun (WGS) entry which is preliminary data.</text>
</comment>
<dbReference type="Proteomes" id="UP000789375">
    <property type="component" value="Unassembled WGS sequence"/>
</dbReference>
<evidence type="ECO:0000313" key="4">
    <source>
        <dbReference type="Proteomes" id="UP000789375"/>
    </source>
</evidence>
<organism evidence="3 4">
    <name type="scientific">Funneliformis mosseae</name>
    <name type="common">Endomycorrhizal fungus</name>
    <name type="synonym">Glomus mosseae</name>
    <dbReference type="NCBI Taxonomy" id="27381"/>
    <lineage>
        <taxon>Eukaryota</taxon>
        <taxon>Fungi</taxon>
        <taxon>Fungi incertae sedis</taxon>
        <taxon>Mucoromycota</taxon>
        <taxon>Glomeromycotina</taxon>
        <taxon>Glomeromycetes</taxon>
        <taxon>Glomerales</taxon>
        <taxon>Glomeraceae</taxon>
        <taxon>Funneliformis</taxon>
    </lineage>
</organism>